<gene>
    <name evidence="2" type="ORF">GBA63_05870</name>
</gene>
<feature type="domain" description="Metallo-beta-lactamase" evidence="1">
    <location>
        <begin position="66"/>
        <end position="167"/>
    </location>
</feature>
<dbReference type="SUPFAM" id="SSF56281">
    <property type="entry name" value="Metallo-hydrolase/oxidoreductase"/>
    <property type="match status" value="1"/>
</dbReference>
<dbReference type="AlphaFoldDB" id="A0A6G8Q6Y3"/>
<evidence type="ECO:0000259" key="1">
    <source>
        <dbReference type="Pfam" id="PF00753"/>
    </source>
</evidence>
<reference evidence="2 3" key="1">
    <citation type="submission" date="2019-10" db="EMBL/GenBank/DDBJ databases">
        <title>Rubrobacter sp nov SCSIO 52090 isolated from a deep-sea sediment in the South China Sea.</title>
        <authorList>
            <person name="Chen R.W."/>
        </authorList>
    </citation>
    <scope>NUCLEOTIDE SEQUENCE [LARGE SCALE GENOMIC DNA]</scope>
    <source>
        <strain evidence="2 3">SCSIO 52909</strain>
    </source>
</reference>
<dbReference type="RefSeq" id="WP_166174366.1">
    <property type="nucleotide sequence ID" value="NZ_CP045119.1"/>
</dbReference>
<accession>A0A6G8Q6Y3</accession>
<dbReference type="InterPro" id="IPR041712">
    <property type="entry name" value="DHPS-like_MBL-fold"/>
</dbReference>
<name>A0A6G8Q6Y3_9ACTN</name>
<keyword evidence="3" id="KW-1185">Reference proteome</keyword>
<proteinExistence type="predicted"/>
<sequence>MSDQVSLEPVDAANVTVLVDNFIDALLPGGEVAQRPQVAYDMWEREREQLVAEHGLSLLLTVERDGRSASLVYDAGLGRESAVHNMDVLQVRLPDLRAIVMSHGHSDHHGGLEGMIRRVGARGMPLVIHPEAWRDRKVVFPTGTELHLPPPSRRDLDREGVEVTEERQPSLLIDGTVLVTGQIERVTDFEKGFPLNYARSNGGWEPDPWIWDDQAVVVNLKGKGLVVLSGCSHSGAINVLRQAQRLTGEDRVHAFVGGMHLTGGIFERLIPRTLDELVAIAPKWLVPGHCTGWKATHEIARRQPEAYVQTSVGTRLQFT</sequence>
<dbReference type="Gene3D" id="3.60.15.10">
    <property type="entry name" value="Ribonuclease Z/Hydroxyacylglutathione hydrolase-like"/>
    <property type="match status" value="1"/>
</dbReference>
<dbReference type="Pfam" id="PF00753">
    <property type="entry name" value="Lactamase_B"/>
    <property type="match status" value="1"/>
</dbReference>
<dbReference type="GO" id="GO:0016740">
    <property type="term" value="F:transferase activity"/>
    <property type="evidence" value="ECO:0007669"/>
    <property type="project" value="TreeGrafter"/>
</dbReference>
<dbReference type="EMBL" id="CP045119">
    <property type="protein sequence ID" value="QIN82226.1"/>
    <property type="molecule type" value="Genomic_DNA"/>
</dbReference>
<dbReference type="PANTHER" id="PTHR13754">
    <property type="entry name" value="METALLO-BETA-LACTAMASE SUPERFAMILY PROTEIN"/>
    <property type="match status" value="1"/>
</dbReference>
<dbReference type="InterPro" id="IPR001279">
    <property type="entry name" value="Metallo-B-lactamas"/>
</dbReference>
<dbReference type="CDD" id="cd07713">
    <property type="entry name" value="DHPS-like_MBL-fold"/>
    <property type="match status" value="1"/>
</dbReference>
<dbReference type="GO" id="GO:0016787">
    <property type="term" value="F:hydrolase activity"/>
    <property type="evidence" value="ECO:0007669"/>
    <property type="project" value="UniProtKB-KW"/>
</dbReference>
<dbReference type="InterPro" id="IPR036866">
    <property type="entry name" value="RibonucZ/Hydroxyglut_hydro"/>
</dbReference>
<dbReference type="PANTHER" id="PTHR13754:SF18">
    <property type="entry name" value="7,8-DIHYDROPTERIN-6-METHYL-4-(BETA-D-RIBOFURANOSYL)-AMINOBENZENE-5'-PHOSPHATE SYNTHASE"/>
    <property type="match status" value="1"/>
</dbReference>
<evidence type="ECO:0000313" key="2">
    <source>
        <dbReference type="EMBL" id="QIN82226.1"/>
    </source>
</evidence>
<organism evidence="2 3">
    <name type="scientific">Rubrobacter tropicus</name>
    <dbReference type="NCBI Taxonomy" id="2653851"/>
    <lineage>
        <taxon>Bacteria</taxon>
        <taxon>Bacillati</taxon>
        <taxon>Actinomycetota</taxon>
        <taxon>Rubrobacteria</taxon>
        <taxon>Rubrobacterales</taxon>
        <taxon>Rubrobacteraceae</taxon>
        <taxon>Rubrobacter</taxon>
    </lineage>
</organism>
<dbReference type="KEGG" id="rub:GBA63_05870"/>
<dbReference type="InterPro" id="IPR052926">
    <property type="entry name" value="Metallo-beta-lactamase_dom"/>
</dbReference>
<evidence type="ECO:0000313" key="3">
    <source>
        <dbReference type="Proteomes" id="UP000501452"/>
    </source>
</evidence>
<keyword evidence="2" id="KW-0378">Hydrolase</keyword>
<protein>
    <submittedName>
        <fullName evidence="2">MBL fold metallo-hydrolase</fullName>
    </submittedName>
</protein>
<dbReference type="Proteomes" id="UP000501452">
    <property type="component" value="Chromosome"/>
</dbReference>